<dbReference type="GO" id="GO:0022857">
    <property type="term" value="F:transmembrane transporter activity"/>
    <property type="evidence" value="ECO:0007669"/>
    <property type="project" value="InterPro"/>
</dbReference>
<evidence type="ECO:0000256" key="4">
    <source>
        <dbReference type="ARBA" id="ARBA00023136"/>
    </source>
</evidence>
<evidence type="ECO:0000256" key="3">
    <source>
        <dbReference type="ARBA" id="ARBA00022989"/>
    </source>
</evidence>
<dbReference type="AlphaFoldDB" id="A0A5E4QCS4"/>
<evidence type="ECO:0000256" key="5">
    <source>
        <dbReference type="SAM" id="Phobius"/>
    </source>
</evidence>
<feature type="transmembrane region" description="Helical" evidence="5">
    <location>
        <begin position="25"/>
        <end position="45"/>
    </location>
</feature>
<dbReference type="SUPFAM" id="SSF103473">
    <property type="entry name" value="MFS general substrate transporter"/>
    <property type="match status" value="1"/>
</dbReference>
<sequence length="221" mass="23752">MMETPTMHMLSVQEKGGETRRTNQYIAAIAAAIGAVVAGTILAWTSPALPQLEPPKNNSLIKPLDVFLDNSTSNETVLINSLGDPADFLLNTKESSLVSSTLAIGAAISALPVGVFAQKFGRRPTVLILAGPFMVNWLLTIFANGPGMLIAARFFAGLATDFHSRFTRCLLPAVPDRGDSLYLCDRRVDALEDFVHHICSIACAFGCCVLVDARNPTVSFR</sequence>
<keyword evidence="8" id="KW-1185">Reference proteome</keyword>
<evidence type="ECO:0000313" key="7">
    <source>
        <dbReference type="EMBL" id="VVC96028.1"/>
    </source>
</evidence>
<feature type="domain" description="Major facilitator superfamily (MFS) profile" evidence="6">
    <location>
        <begin position="27"/>
        <end position="221"/>
    </location>
</feature>
<evidence type="ECO:0000313" key="8">
    <source>
        <dbReference type="Proteomes" id="UP000324832"/>
    </source>
</evidence>
<dbReference type="Pfam" id="PF00083">
    <property type="entry name" value="Sugar_tr"/>
    <property type="match status" value="1"/>
</dbReference>
<dbReference type="InterPro" id="IPR036259">
    <property type="entry name" value="MFS_trans_sf"/>
</dbReference>
<keyword evidence="3 5" id="KW-1133">Transmembrane helix</keyword>
<dbReference type="Gene3D" id="1.20.1250.20">
    <property type="entry name" value="MFS general substrate transporter like domains"/>
    <property type="match status" value="1"/>
</dbReference>
<keyword evidence="4 5" id="KW-0472">Membrane</keyword>
<proteinExistence type="predicted"/>
<dbReference type="EMBL" id="FZQP02002537">
    <property type="protein sequence ID" value="VVC96028.1"/>
    <property type="molecule type" value="Genomic_DNA"/>
</dbReference>
<dbReference type="GO" id="GO:0016020">
    <property type="term" value="C:membrane"/>
    <property type="evidence" value="ECO:0007669"/>
    <property type="project" value="UniProtKB-SubCell"/>
</dbReference>
<evidence type="ECO:0000259" key="6">
    <source>
        <dbReference type="PROSITE" id="PS50850"/>
    </source>
</evidence>
<organism evidence="7 8">
    <name type="scientific">Leptidea sinapis</name>
    <dbReference type="NCBI Taxonomy" id="189913"/>
    <lineage>
        <taxon>Eukaryota</taxon>
        <taxon>Metazoa</taxon>
        <taxon>Ecdysozoa</taxon>
        <taxon>Arthropoda</taxon>
        <taxon>Hexapoda</taxon>
        <taxon>Insecta</taxon>
        <taxon>Pterygota</taxon>
        <taxon>Neoptera</taxon>
        <taxon>Endopterygota</taxon>
        <taxon>Lepidoptera</taxon>
        <taxon>Glossata</taxon>
        <taxon>Ditrysia</taxon>
        <taxon>Papilionoidea</taxon>
        <taxon>Pieridae</taxon>
        <taxon>Dismorphiinae</taxon>
        <taxon>Leptidea</taxon>
    </lineage>
</organism>
<evidence type="ECO:0000256" key="2">
    <source>
        <dbReference type="ARBA" id="ARBA00022692"/>
    </source>
</evidence>
<evidence type="ECO:0000256" key="1">
    <source>
        <dbReference type="ARBA" id="ARBA00004141"/>
    </source>
</evidence>
<dbReference type="InterPro" id="IPR005828">
    <property type="entry name" value="MFS_sugar_transport-like"/>
</dbReference>
<comment type="subcellular location">
    <subcellularLocation>
        <location evidence="1">Membrane</location>
        <topology evidence="1">Multi-pass membrane protein</topology>
    </subcellularLocation>
</comment>
<dbReference type="InterPro" id="IPR020846">
    <property type="entry name" value="MFS_dom"/>
</dbReference>
<feature type="transmembrane region" description="Helical" evidence="5">
    <location>
        <begin position="97"/>
        <end position="117"/>
    </location>
</feature>
<reference evidence="7 8" key="1">
    <citation type="submission" date="2017-07" db="EMBL/GenBank/DDBJ databases">
        <authorList>
            <person name="Talla V."/>
            <person name="Backstrom N."/>
        </authorList>
    </citation>
    <scope>NUCLEOTIDE SEQUENCE [LARGE SCALE GENOMIC DNA]</scope>
</reference>
<feature type="transmembrane region" description="Helical" evidence="5">
    <location>
        <begin position="124"/>
        <end position="143"/>
    </location>
</feature>
<dbReference type="Proteomes" id="UP000324832">
    <property type="component" value="Unassembled WGS sequence"/>
</dbReference>
<dbReference type="PROSITE" id="PS50850">
    <property type="entry name" value="MFS"/>
    <property type="match status" value="1"/>
</dbReference>
<accession>A0A5E4QCS4</accession>
<protein>
    <recommendedName>
        <fullName evidence="6">Major facilitator superfamily (MFS) profile domain-containing protein</fullName>
    </recommendedName>
</protein>
<name>A0A5E4QCS4_9NEOP</name>
<dbReference type="PANTHER" id="PTHR48021">
    <property type="match status" value="1"/>
</dbReference>
<dbReference type="InterPro" id="IPR050549">
    <property type="entry name" value="MFS_Trehalose_Transporter"/>
</dbReference>
<keyword evidence="2 5" id="KW-0812">Transmembrane</keyword>
<gene>
    <name evidence="7" type="ORF">LSINAPIS_LOCUS7620</name>
</gene>
<dbReference type="PANTHER" id="PTHR48021:SF86">
    <property type="entry name" value="FACILITATED TREHALOSE TRANSPORTER TRET1-1-LIKE PROTEIN"/>
    <property type="match status" value="1"/>
</dbReference>